<keyword evidence="1" id="KW-0472">Membrane</keyword>
<keyword evidence="1" id="KW-1133">Transmembrane helix</keyword>
<evidence type="ECO:0000313" key="2">
    <source>
        <dbReference type="EMBL" id="QTA91209.1"/>
    </source>
</evidence>
<dbReference type="AlphaFoldDB" id="A0A975BU04"/>
<dbReference type="Proteomes" id="UP000663722">
    <property type="component" value="Chromosome"/>
</dbReference>
<evidence type="ECO:0000313" key="3">
    <source>
        <dbReference type="Proteomes" id="UP000663722"/>
    </source>
</evidence>
<evidence type="ECO:0000256" key="1">
    <source>
        <dbReference type="SAM" id="Phobius"/>
    </source>
</evidence>
<accession>A0A975BU04</accession>
<proteinExistence type="predicted"/>
<reference evidence="2" key="1">
    <citation type="journal article" date="2021" name="Microb. Physiol.">
        <title>Proteogenomic Insights into the Physiology of Marine, Sulfate-Reducing, Filamentous Desulfonema limicola and Desulfonema magnum.</title>
        <authorList>
            <person name="Schnaars V."/>
            <person name="Wohlbrand L."/>
            <person name="Scheve S."/>
            <person name="Hinrichs C."/>
            <person name="Reinhardt R."/>
            <person name="Rabus R."/>
        </authorList>
    </citation>
    <scope>NUCLEOTIDE SEQUENCE</scope>
    <source>
        <strain evidence="2">4be13</strain>
    </source>
</reference>
<name>A0A975BU04_9BACT</name>
<dbReference type="EMBL" id="CP061800">
    <property type="protein sequence ID" value="QTA91209.1"/>
    <property type="molecule type" value="Genomic_DNA"/>
</dbReference>
<feature type="transmembrane region" description="Helical" evidence="1">
    <location>
        <begin position="20"/>
        <end position="37"/>
    </location>
</feature>
<sequence>MYDFLCFSNRTIHKNIADLFYYFMICIHFLSMHNLKISGERKNTIFFHFQQIKNIFQDVASDNQLSGVQK</sequence>
<dbReference type="KEGG" id="dmm:dnm_072730"/>
<gene>
    <name evidence="2" type="ORF">dnm_072730</name>
</gene>
<keyword evidence="1" id="KW-0812">Transmembrane</keyword>
<keyword evidence="3" id="KW-1185">Reference proteome</keyword>
<protein>
    <submittedName>
        <fullName evidence="2">Uncharacterized protein</fullName>
    </submittedName>
</protein>
<organism evidence="2 3">
    <name type="scientific">Desulfonema magnum</name>
    <dbReference type="NCBI Taxonomy" id="45655"/>
    <lineage>
        <taxon>Bacteria</taxon>
        <taxon>Pseudomonadati</taxon>
        <taxon>Thermodesulfobacteriota</taxon>
        <taxon>Desulfobacteria</taxon>
        <taxon>Desulfobacterales</taxon>
        <taxon>Desulfococcaceae</taxon>
        <taxon>Desulfonema</taxon>
    </lineage>
</organism>